<sequence>MSKSNNLNNLIIAPSTQAHYKTALAVVRLRQNNNPYPAGYSAATSKTVYQFPNLVLTTIQSIQRTVTFEDGLSILPRDSSKVSLIHSGYQFQDDENNMRKYQRTSTRMVTFAGSVELKVPTTGLFFIPAFAPVASDTFTRMWLKHSKKEYCELCMHRFTFTPIYSPDMPSHLPVRESSLTTKNIGKAIKCWSLHSGHVCLVGCGTYHSKEKIAVDIVQGCLVVACTLCAFISLVWLREQVTHGGGPDWLNLPLQQNEAQAQPQAAEPQQPQGDQNQEEGDGGQEAPADEDPGQQAQPRVVENNGGAEEDPIAIILGQADNAVNNEEAAENNGNQDDINWNALEWDRAAEELTWERMLGLDGSLVFLEHVFWVMSLNALFIFLFAFCPYHVGKFGTVALGLQDAFQESHFHGLLTTMLGYTALAVTLLVFHYIFKFFSCLQASRILGMSFIVLKVFLLLIQDIGVTPLVCGWWIDICSLSLFNISLWDRIRSFHNAPGTAMFLHWLVGMAFVFYFASFIILLREVLRPGVLWFLRNFNDPDFNPVQDMIHIPVYRHARRFLMSVIVFGTVVLLVLWLPIQLIQKIFAGFLPYFINPYSDAPVSELSLELLLLQVILPALLEQGHTRQWLKNLIKYWALFASWLLNLHSYLLGDVTNEGERQREAVEDGQEDAAGEGGEEQQQEDEINPPEAGREPGLEEEEEEEEELGAVGGAEQPEVETLYDQSTQTSEDMLRQRVHSTSSSSSDLALHQVRQEDAASTSDASYGTRPRSLSDDSDVEMEEELEEEEAGSTSETDLSEDDEAGGGDEDAAEVINAMDRVDEGGGAIPRDNDIFHGAALLGFKPYTRPNMFHVRISLLLVLVACSTVLASFVCLTLPVFLGRRMFCLVLGEDTTNHELYTGACGLYLCWLMLRLSVVVGGWVPHGVDLVLSKFREYLLLVGKALLVAVLLLGVIPILLGLLFEVIVVIPLRVDLNQTPVVFLKQDWALGVLHTKILCAVTMMGPSWWLKDALEQVYQTVFEFEPLGHHQGSRPPVISCLSWRWLSLHLARGIFPLFRLGDDWNHIMIRRIYPSLISVISAAAIMVFQVRQFKRLYEHIKNDKYLVGQQLVNYEPKRQQQIAEGNTER</sequence>
<feature type="transmembrane region" description="Helical" evidence="11">
    <location>
        <begin position="559"/>
        <end position="578"/>
    </location>
</feature>
<keyword evidence="14" id="KW-1185">Reference proteome</keyword>
<dbReference type="GO" id="GO:0061630">
    <property type="term" value="F:ubiquitin protein ligase activity"/>
    <property type="evidence" value="ECO:0007669"/>
    <property type="project" value="UniProtKB-EC"/>
</dbReference>
<feature type="transmembrane region" description="Helical" evidence="11">
    <location>
        <begin position="942"/>
        <end position="967"/>
    </location>
</feature>
<accession>A0A2G8K6T6</accession>
<comment type="caution">
    <text evidence="13">The sequence shown here is derived from an EMBL/GenBank/DDBJ whole genome shotgun (WGS) entry which is preliminary data.</text>
</comment>
<feature type="transmembrane region" description="Helical" evidence="11">
    <location>
        <begin position="369"/>
        <end position="390"/>
    </location>
</feature>
<comment type="pathway">
    <text evidence="3">Protein modification; protein ubiquitination.</text>
</comment>
<evidence type="ECO:0000256" key="10">
    <source>
        <dbReference type="SAM" id="MobiDB-lite"/>
    </source>
</evidence>
<dbReference type="Pfam" id="PF23113">
    <property type="entry name" value="MARCHF6_C"/>
    <property type="match status" value="1"/>
</dbReference>
<evidence type="ECO:0000256" key="7">
    <source>
        <dbReference type="ARBA" id="ARBA00022786"/>
    </source>
</evidence>
<feature type="transmembrane region" description="Helical" evidence="11">
    <location>
        <begin position="856"/>
        <end position="878"/>
    </location>
</feature>
<feature type="compositionally biased region" description="Acidic residues" evidence="10">
    <location>
        <begin position="665"/>
        <end position="686"/>
    </location>
</feature>
<evidence type="ECO:0000313" key="13">
    <source>
        <dbReference type="EMBL" id="PIK43721.1"/>
    </source>
</evidence>
<dbReference type="OrthoDB" id="1108038at2759"/>
<dbReference type="PANTHER" id="PTHR13145:SF0">
    <property type="entry name" value="E3 UBIQUITIN-PROTEIN LIGASE MARCHF6"/>
    <property type="match status" value="1"/>
</dbReference>
<feature type="transmembrane region" description="Helical" evidence="11">
    <location>
        <begin position="1069"/>
        <end position="1087"/>
    </location>
</feature>
<feature type="compositionally biased region" description="Acidic residues" evidence="10">
    <location>
        <begin position="275"/>
        <end position="291"/>
    </location>
</feature>
<evidence type="ECO:0000256" key="3">
    <source>
        <dbReference type="ARBA" id="ARBA00004906"/>
    </source>
</evidence>
<evidence type="ECO:0000259" key="12">
    <source>
        <dbReference type="Pfam" id="PF23113"/>
    </source>
</evidence>
<proteinExistence type="predicted"/>
<feature type="compositionally biased region" description="Low complexity" evidence="10">
    <location>
        <begin position="256"/>
        <end position="274"/>
    </location>
</feature>
<evidence type="ECO:0000313" key="14">
    <source>
        <dbReference type="Proteomes" id="UP000230750"/>
    </source>
</evidence>
<comment type="subcellular location">
    <subcellularLocation>
        <location evidence="2">Membrane</location>
        <topology evidence="2">Multi-pass membrane protein</topology>
    </subcellularLocation>
</comment>
<name>A0A2G8K6T6_STIJA</name>
<evidence type="ECO:0000256" key="11">
    <source>
        <dbReference type="SAM" id="Phobius"/>
    </source>
</evidence>
<dbReference type="InterPro" id="IPR056521">
    <property type="entry name" value="MARCHF6-like_C"/>
</dbReference>
<reference evidence="13 14" key="1">
    <citation type="journal article" date="2017" name="PLoS Biol.">
        <title>The sea cucumber genome provides insights into morphological evolution and visceral regeneration.</title>
        <authorList>
            <person name="Zhang X."/>
            <person name="Sun L."/>
            <person name="Yuan J."/>
            <person name="Sun Y."/>
            <person name="Gao Y."/>
            <person name="Zhang L."/>
            <person name="Li S."/>
            <person name="Dai H."/>
            <person name="Hamel J.F."/>
            <person name="Liu C."/>
            <person name="Yu Y."/>
            <person name="Liu S."/>
            <person name="Lin W."/>
            <person name="Guo K."/>
            <person name="Jin S."/>
            <person name="Xu P."/>
            <person name="Storey K.B."/>
            <person name="Huan P."/>
            <person name="Zhang T."/>
            <person name="Zhou Y."/>
            <person name="Zhang J."/>
            <person name="Lin C."/>
            <person name="Li X."/>
            <person name="Xing L."/>
            <person name="Huo D."/>
            <person name="Sun M."/>
            <person name="Wang L."/>
            <person name="Mercier A."/>
            <person name="Li F."/>
            <person name="Yang H."/>
            <person name="Xiang J."/>
        </authorList>
    </citation>
    <scope>NUCLEOTIDE SEQUENCE [LARGE SCALE GENOMIC DNA]</scope>
    <source>
        <strain evidence="13">Shaxun</strain>
        <tissue evidence="13">Muscle</tissue>
    </source>
</reference>
<dbReference type="AlphaFoldDB" id="A0A2G8K6T6"/>
<keyword evidence="8 11" id="KW-1133">Transmembrane helix</keyword>
<feature type="transmembrane region" description="Helical" evidence="11">
    <location>
        <begin position="898"/>
        <end position="921"/>
    </location>
</feature>
<protein>
    <recommendedName>
        <fullName evidence="4">RING-type E3 ubiquitin transferase</fullName>
        <ecNumber evidence="4">2.3.2.27</ecNumber>
    </recommendedName>
</protein>
<feature type="transmembrane region" description="Helical" evidence="11">
    <location>
        <begin position="216"/>
        <end position="236"/>
    </location>
</feature>
<evidence type="ECO:0000256" key="9">
    <source>
        <dbReference type="ARBA" id="ARBA00023136"/>
    </source>
</evidence>
<evidence type="ECO:0000256" key="8">
    <source>
        <dbReference type="ARBA" id="ARBA00022989"/>
    </source>
</evidence>
<feature type="compositionally biased region" description="Acidic residues" evidence="10">
    <location>
        <begin position="795"/>
        <end position="806"/>
    </location>
</feature>
<evidence type="ECO:0000256" key="4">
    <source>
        <dbReference type="ARBA" id="ARBA00012483"/>
    </source>
</evidence>
<feature type="region of interest" description="Disordered" evidence="10">
    <location>
        <begin position="659"/>
        <end position="806"/>
    </location>
</feature>
<feature type="transmembrane region" description="Helical" evidence="11">
    <location>
        <begin position="410"/>
        <end position="432"/>
    </location>
</feature>
<dbReference type="STRING" id="307972.A0A2G8K6T6"/>
<feature type="region of interest" description="Disordered" evidence="10">
    <location>
        <begin position="256"/>
        <end position="298"/>
    </location>
</feature>
<evidence type="ECO:0000256" key="5">
    <source>
        <dbReference type="ARBA" id="ARBA00022679"/>
    </source>
</evidence>
<gene>
    <name evidence="13" type="ORF">BSL78_19421</name>
</gene>
<evidence type="ECO:0000256" key="1">
    <source>
        <dbReference type="ARBA" id="ARBA00000900"/>
    </source>
</evidence>
<evidence type="ECO:0000256" key="2">
    <source>
        <dbReference type="ARBA" id="ARBA00004141"/>
    </source>
</evidence>
<feature type="compositionally biased region" description="Acidic residues" evidence="10">
    <location>
        <begin position="696"/>
        <end position="706"/>
    </location>
</feature>
<feature type="domain" description="E3 ubiquitin-protein ligase MARCHF6-like C-terminal" evidence="12">
    <location>
        <begin position="928"/>
        <end position="1098"/>
    </location>
</feature>
<dbReference type="EC" id="2.3.2.27" evidence="4"/>
<keyword evidence="7" id="KW-0833">Ubl conjugation pathway</keyword>
<keyword evidence="5" id="KW-0808">Transferase</keyword>
<feature type="transmembrane region" description="Helical" evidence="11">
    <location>
        <begin position="501"/>
        <end position="521"/>
    </location>
</feature>
<feature type="compositionally biased region" description="Acidic residues" evidence="10">
    <location>
        <begin position="773"/>
        <end position="788"/>
    </location>
</feature>
<evidence type="ECO:0000256" key="6">
    <source>
        <dbReference type="ARBA" id="ARBA00022692"/>
    </source>
</evidence>
<keyword evidence="6 11" id="KW-0812">Transmembrane</keyword>
<dbReference type="GO" id="GO:0005789">
    <property type="term" value="C:endoplasmic reticulum membrane"/>
    <property type="evidence" value="ECO:0007669"/>
    <property type="project" value="TreeGrafter"/>
</dbReference>
<dbReference type="PANTHER" id="PTHR13145">
    <property type="entry name" value="SSM4 PROTEIN"/>
    <property type="match status" value="1"/>
</dbReference>
<dbReference type="Proteomes" id="UP000230750">
    <property type="component" value="Unassembled WGS sequence"/>
</dbReference>
<organism evidence="13 14">
    <name type="scientific">Stichopus japonicus</name>
    <name type="common">Sea cucumber</name>
    <dbReference type="NCBI Taxonomy" id="307972"/>
    <lineage>
        <taxon>Eukaryota</taxon>
        <taxon>Metazoa</taxon>
        <taxon>Echinodermata</taxon>
        <taxon>Eleutherozoa</taxon>
        <taxon>Echinozoa</taxon>
        <taxon>Holothuroidea</taxon>
        <taxon>Aspidochirotacea</taxon>
        <taxon>Aspidochirotida</taxon>
        <taxon>Stichopodidae</taxon>
        <taxon>Apostichopus</taxon>
    </lineage>
</organism>
<dbReference type="EMBL" id="MRZV01000830">
    <property type="protein sequence ID" value="PIK43721.1"/>
    <property type="molecule type" value="Genomic_DNA"/>
</dbReference>
<keyword evidence="9 11" id="KW-0472">Membrane</keyword>
<dbReference type="GO" id="GO:0036503">
    <property type="term" value="P:ERAD pathway"/>
    <property type="evidence" value="ECO:0007669"/>
    <property type="project" value="TreeGrafter"/>
</dbReference>
<comment type="catalytic activity">
    <reaction evidence="1">
        <text>S-ubiquitinyl-[E2 ubiquitin-conjugating enzyme]-L-cysteine + [acceptor protein]-L-lysine = [E2 ubiquitin-conjugating enzyme]-L-cysteine + N(6)-ubiquitinyl-[acceptor protein]-L-lysine.</text>
        <dbReference type="EC" id="2.3.2.27"/>
    </reaction>
</comment>